<dbReference type="Proteomes" id="UP000076967">
    <property type="component" value="Unassembled WGS sequence"/>
</dbReference>
<dbReference type="Pfam" id="PF14398">
    <property type="entry name" value="ATPgrasp_YheCD"/>
    <property type="match status" value="1"/>
</dbReference>
<protein>
    <recommendedName>
        <fullName evidence="2">ATP-grasp domain-containing protein</fullName>
    </recommendedName>
</protein>
<comment type="caution">
    <text evidence="3">The sequence shown here is derived from an EMBL/GenBank/DDBJ whole genome shotgun (WGS) entry which is preliminary data.</text>
</comment>
<dbReference type="Gene3D" id="3.30.470.20">
    <property type="entry name" value="ATP-grasp fold, B domain"/>
    <property type="match status" value="1"/>
</dbReference>
<name>A0A168MZK9_9BACL</name>
<keyword evidence="1" id="KW-0547">Nucleotide-binding</keyword>
<evidence type="ECO:0000259" key="2">
    <source>
        <dbReference type="PROSITE" id="PS50975"/>
    </source>
</evidence>
<dbReference type="InterPro" id="IPR011761">
    <property type="entry name" value="ATP-grasp"/>
</dbReference>
<dbReference type="OrthoDB" id="7869153at2"/>
<keyword evidence="4" id="KW-1185">Reference proteome</keyword>
<feature type="domain" description="ATP-grasp" evidence="2">
    <location>
        <begin position="22"/>
        <end position="246"/>
    </location>
</feature>
<evidence type="ECO:0000313" key="4">
    <source>
        <dbReference type="Proteomes" id="UP000076967"/>
    </source>
</evidence>
<accession>A0A168MZK9</accession>
<keyword evidence="1" id="KW-0067">ATP-binding</keyword>
<dbReference type="GO" id="GO:0046872">
    <property type="term" value="F:metal ion binding"/>
    <property type="evidence" value="ECO:0007669"/>
    <property type="project" value="InterPro"/>
</dbReference>
<dbReference type="AlphaFoldDB" id="A0A168MZK9"/>
<dbReference type="InterPro" id="IPR026838">
    <property type="entry name" value="YheC/D"/>
</dbReference>
<dbReference type="EMBL" id="LVJH01000003">
    <property type="protein sequence ID" value="OAB45224.1"/>
    <property type="molecule type" value="Genomic_DNA"/>
</dbReference>
<dbReference type="STRING" id="494026.PGLA_02890"/>
<dbReference type="GO" id="GO:0005524">
    <property type="term" value="F:ATP binding"/>
    <property type="evidence" value="ECO:0007669"/>
    <property type="project" value="UniProtKB-UniRule"/>
</dbReference>
<evidence type="ECO:0000313" key="3">
    <source>
        <dbReference type="EMBL" id="OAB45224.1"/>
    </source>
</evidence>
<sequence length="268" mass="30556">MRMNRTMKYVSSKLVKTKVLLQNPALITNVPRTAGLTSDRLLNMLNRYKMVYIKPVCGSLGIGVIRVEQKGAQYRYREEMNTYTFRTFQQMYLSIQRRIGSKPYLVQKGIVMLKHNNRPFDFRVMVQRNDKGIWECTGVAARLAHPKRAVTNGSQGGTIYAAEEILSKVADITKAQNLVKKMKEIGLKTANQFGTSYPAMNELGLDIAVDRDLRLWILEVNTRPDPCPFTKLSDSSMIETIVKYAKEYGRVYELKCNKAKKSAPTSKL</sequence>
<proteinExistence type="predicted"/>
<evidence type="ECO:0000256" key="1">
    <source>
        <dbReference type="PROSITE-ProRule" id="PRU00409"/>
    </source>
</evidence>
<dbReference type="PROSITE" id="PS50975">
    <property type="entry name" value="ATP_GRASP"/>
    <property type="match status" value="1"/>
</dbReference>
<gene>
    <name evidence="3" type="ORF">PGLA_02890</name>
</gene>
<reference evidence="3 4" key="1">
    <citation type="submission" date="2016-03" db="EMBL/GenBank/DDBJ databases">
        <title>Draft genome sequence of Paenibacillus glacialis DSM 22343.</title>
        <authorList>
            <person name="Shin S.-K."/>
            <person name="Yi H."/>
        </authorList>
    </citation>
    <scope>NUCLEOTIDE SEQUENCE [LARGE SCALE GENOMIC DNA]</scope>
    <source>
        <strain evidence="3 4">DSM 22343</strain>
    </source>
</reference>
<organism evidence="3 4">
    <name type="scientific">Paenibacillus glacialis</name>
    <dbReference type="NCBI Taxonomy" id="494026"/>
    <lineage>
        <taxon>Bacteria</taxon>
        <taxon>Bacillati</taxon>
        <taxon>Bacillota</taxon>
        <taxon>Bacilli</taxon>
        <taxon>Bacillales</taxon>
        <taxon>Paenibacillaceae</taxon>
        <taxon>Paenibacillus</taxon>
    </lineage>
</organism>
<dbReference type="SUPFAM" id="SSF56059">
    <property type="entry name" value="Glutathione synthetase ATP-binding domain-like"/>
    <property type="match status" value="1"/>
</dbReference>